<dbReference type="GO" id="GO:0030170">
    <property type="term" value="F:pyridoxal phosphate binding"/>
    <property type="evidence" value="ECO:0007669"/>
    <property type="project" value="InterPro"/>
</dbReference>
<keyword evidence="4" id="KW-0663">Pyridoxal phosphate</keyword>
<sequence length="478" mass="53923">MKMNKKAALQQQEVIKKLSDIITGFYTTHGRDNFIEYLPPKDLSQKIDLISVEKNYDWDVVFAWVEKYLKYSVKTDHPGFVNRMWTGANLPAIVGEIVTAITNTSACTYESAPVSTLMEKYMLDQMLDLAGFSNGVGQMTTGSSNANMIAMMAARNISCKSVKRVGLFDSNELYAFVNADAHYSMDKAANILGIGTKHLIKVPQKSNGGMNTEALQEQLTSITASGGLPFFVGATAGTTVRGAYDSIPDLLELKKRHNFWLHVDGAWGGAVIVNDRLRDKFLRGIEEVDSFTMDFHKMFGTALICNVLLMNRRENIFRDLCSVGDTSYIFRQSEKEDDFNLGAQSLQCGRRVDSLKWFLDWKFYGKTGFAERIEKYYALCEYAEHYVETAPELEMVVPRESFNICFRYKAPESIVNEFNLALRTSLYQSGISLVGYAYINNNATLRLLICNSQFTKSDVADFFNCLISTGNKLMKERI</sequence>
<dbReference type="InterPro" id="IPR015421">
    <property type="entry name" value="PyrdxlP-dep_Trfase_major"/>
</dbReference>
<comment type="similarity">
    <text evidence="2">Belongs to the group II decarboxylase family.</text>
</comment>
<dbReference type="InterPro" id="IPR002129">
    <property type="entry name" value="PyrdxlP-dep_de-COase"/>
</dbReference>
<protein>
    <recommendedName>
        <fullName evidence="7">Aromatic-L-amino-acid decarboxylase</fullName>
    </recommendedName>
</protein>
<evidence type="ECO:0000256" key="4">
    <source>
        <dbReference type="ARBA" id="ARBA00022898"/>
    </source>
</evidence>
<gene>
    <name evidence="6" type="ORF">MNBD_DELTA03-718</name>
</gene>
<reference evidence="6" key="1">
    <citation type="submission" date="2018-06" db="EMBL/GenBank/DDBJ databases">
        <authorList>
            <person name="Zhirakovskaya E."/>
        </authorList>
    </citation>
    <scope>NUCLEOTIDE SEQUENCE</scope>
</reference>
<name>A0A3B0VNN4_9ZZZZ</name>
<accession>A0A3B0VNN4</accession>
<dbReference type="PANTHER" id="PTHR45677">
    <property type="entry name" value="GLUTAMATE DECARBOXYLASE-RELATED"/>
    <property type="match status" value="1"/>
</dbReference>
<evidence type="ECO:0000256" key="1">
    <source>
        <dbReference type="ARBA" id="ARBA00001933"/>
    </source>
</evidence>
<dbReference type="Pfam" id="PF00282">
    <property type="entry name" value="Pyridoxal_deC"/>
    <property type="match status" value="1"/>
</dbReference>
<dbReference type="AlphaFoldDB" id="A0A3B0VNN4"/>
<dbReference type="EMBL" id="UOEX01000404">
    <property type="protein sequence ID" value="VAW41893.1"/>
    <property type="molecule type" value="Genomic_DNA"/>
</dbReference>
<dbReference type="GO" id="GO:0016831">
    <property type="term" value="F:carboxy-lyase activity"/>
    <property type="evidence" value="ECO:0007669"/>
    <property type="project" value="UniProtKB-KW"/>
</dbReference>
<keyword evidence="3" id="KW-0210">Decarboxylase</keyword>
<dbReference type="SUPFAM" id="SSF53383">
    <property type="entry name" value="PLP-dependent transferases"/>
    <property type="match status" value="1"/>
</dbReference>
<dbReference type="InterPro" id="IPR015424">
    <property type="entry name" value="PyrdxlP-dep_Trfase"/>
</dbReference>
<dbReference type="GO" id="GO:0019752">
    <property type="term" value="P:carboxylic acid metabolic process"/>
    <property type="evidence" value="ECO:0007669"/>
    <property type="project" value="InterPro"/>
</dbReference>
<organism evidence="6">
    <name type="scientific">hydrothermal vent metagenome</name>
    <dbReference type="NCBI Taxonomy" id="652676"/>
    <lineage>
        <taxon>unclassified sequences</taxon>
        <taxon>metagenomes</taxon>
        <taxon>ecological metagenomes</taxon>
    </lineage>
</organism>
<evidence type="ECO:0000256" key="3">
    <source>
        <dbReference type="ARBA" id="ARBA00022793"/>
    </source>
</evidence>
<dbReference type="GO" id="GO:0005737">
    <property type="term" value="C:cytoplasm"/>
    <property type="evidence" value="ECO:0007669"/>
    <property type="project" value="TreeGrafter"/>
</dbReference>
<dbReference type="PANTHER" id="PTHR45677:SF8">
    <property type="entry name" value="CYSTEINE SULFINIC ACID DECARBOXYLASE"/>
    <property type="match status" value="1"/>
</dbReference>
<evidence type="ECO:0008006" key="7">
    <source>
        <dbReference type="Google" id="ProtNLM"/>
    </source>
</evidence>
<evidence type="ECO:0000256" key="5">
    <source>
        <dbReference type="ARBA" id="ARBA00023239"/>
    </source>
</evidence>
<evidence type="ECO:0000256" key="2">
    <source>
        <dbReference type="ARBA" id="ARBA00009533"/>
    </source>
</evidence>
<keyword evidence="5" id="KW-0456">Lyase</keyword>
<evidence type="ECO:0000313" key="6">
    <source>
        <dbReference type="EMBL" id="VAW41893.1"/>
    </source>
</evidence>
<proteinExistence type="inferred from homology"/>
<comment type="cofactor">
    <cofactor evidence="1">
        <name>pyridoxal 5'-phosphate</name>
        <dbReference type="ChEBI" id="CHEBI:597326"/>
    </cofactor>
</comment>
<dbReference type="Gene3D" id="3.40.640.10">
    <property type="entry name" value="Type I PLP-dependent aspartate aminotransferase-like (Major domain)"/>
    <property type="match status" value="1"/>
</dbReference>
<dbReference type="Gene3D" id="3.90.1150.170">
    <property type="match status" value="1"/>
</dbReference>